<name>A0A084XUL8_9PROT</name>
<accession>A0A084XUL8</accession>
<evidence type="ECO:0000256" key="1">
    <source>
        <dbReference type="SAM" id="MobiDB-lite"/>
    </source>
</evidence>
<evidence type="ECO:0000313" key="2">
    <source>
        <dbReference type="EMBL" id="KFB66162.1"/>
    </source>
</evidence>
<organism evidence="2 3">
    <name type="scientific">Candidatus Accumulibacter vicinus</name>
    <dbReference type="NCBI Taxonomy" id="2954382"/>
    <lineage>
        <taxon>Bacteria</taxon>
        <taxon>Pseudomonadati</taxon>
        <taxon>Pseudomonadota</taxon>
        <taxon>Betaproteobacteria</taxon>
        <taxon>Candidatus Accumulibacter</taxon>
    </lineage>
</organism>
<protein>
    <submittedName>
        <fullName evidence="2">Uncharacterized protein</fullName>
    </submittedName>
</protein>
<sequence>MMTLPADVARCRGRAWPEDTFLAPECQECKRWVAHYCQDENDGPVAHIEPPTARDCPLRMPVDEGKTHNVGVEPVTPATEE</sequence>
<dbReference type="STRING" id="1457154.CAPSK01_004531"/>
<dbReference type="EMBL" id="JDSS02000049">
    <property type="protein sequence ID" value="KFB66162.1"/>
    <property type="molecule type" value="Genomic_DNA"/>
</dbReference>
<evidence type="ECO:0000313" key="3">
    <source>
        <dbReference type="Proteomes" id="UP000019812"/>
    </source>
</evidence>
<dbReference type="RefSeq" id="WP_034930814.1">
    <property type="nucleotide sequence ID" value="NZ_JDSS02000049.1"/>
</dbReference>
<feature type="region of interest" description="Disordered" evidence="1">
    <location>
        <begin position="58"/>
        <end position="81"/>
    </location>
</feature>
<dbReference type="AlphaFoldDB" id="A0A084XUL8"/>
<comment type="caution">
    <text evidence="2">The sequence shown here is derived from an EMBL/GenBank/DDBJ whole genome shotgun (WGS) entry which is preliminary data.</text>
</comment>
<proteinExistence type="predicted"/>
<gene>
    <name evidence="2" type="ORF">CAPSK01_004531</name>
</gene>
<reference evidence="2 3" key="1">
    <citation type="submission" date="2014-07" db="EMBL/GenBank/DDBJ databases">
        <title>Expanding our view of genomic diversity in Candidatus Accumulibacter clades.</title>
        <authorList>
            <person name="Skennerton C.T."/>
            <person name="Barr J.J."/>
            <person name="Slater F.R."/>
            <person name="Bond P.L."/>
            <person name="Tyson G.W."/>
        </authorList>
    </citation>
    <scope>NUCLEOTIDE SEQUENCE [LARGE SCALE GENOMIC DNA]</scope>
    <source>
        <strain evidence="3">SK-01</strain>
    </source>
</reference>
<dbReference type="Proteomes" id="UP000019812">
    <property type="component" value="Unassembled WGS sequence"/>
</dbReference>